<feature type="region of interest" description="Disordered" evidence="1">
    <location>
        <begin position="61"/>
        <end position="118"/>
    </location>
</feature>
<evidence type="ECO:0000313" key="3">
    <source>
        <dbReference type="Proteomes" id="UP000765509"/>
    </source>
</evidence>
<organism evidence="2 3">
    <name type="scientific">Austropuccinia psidii MF-1</name>
    <dbReference type="NCBI Taxonomy" id="1389203"/>
    <lineage>
        <taxon>Eukaryota</taxon>
        <taxon>Fungi</taxon>
        <taxon>Dikarya</taxon>
        <taxon>Basidiomycota</taxon>
        <taxon>Pucciniomycotina</taxon>
        <taxon>Pucciniomycetes</taxon>
        <taxon>Pucciniales</taxon>
        <taxon>Sphaerophragmiaceae</taxon>
        <taxon>Austropuccinia</taxon>
    </lineage>
</organism>
<gene>
    <name evidence="2" type="ORF">O181_056072</name>
</gene>
<accession>A0A9Q3HU40</accession>
<dbReference type="AlphaFoldDB" id="A0A9Q3HU40"/>
<keyword evidence="3" id="KW-1185">Reference proteome</keyword>
<name>A0A9Q3HU40_9BASI</name>
<evidence type="ECO:0000256" key="1">
    <source>
        <dbReference type="SAM" id="MobiDB-lite"/>
    </source>
</evidence>
<sequence>MNNIPRAQMEIYMTKQKLYYTVFKEKDWEILPQIHQGAMNTWKNLKSFLKEEEIVKYANGWNPLSSKPQIKKMKELHKKKKEANKEEAQVASTRKPQANQPPQEGKKNKKKKQRKPYFSSYRIPRIKKDAMDKALMEFKGKEELIMRQPSFPKNTLCLLML</sequence>
<reference evidence="2" key="1">
    <citation type="submission" date="2021-03" db="EMBL/GenBank/DDBJ databases">
        <title>Draft genome sequence of rust myrtle Austropuccinia psidii MF-1, a brazilian biotype.</title>
        <authorList>
            <person name="Quecine M.C."/>
            <person name="Pachon D.M.R."/>
            <person name="Bonatelli M.L."/>
            <person name="Correr F.H."/>
            <person name="Franceschini L.M."/>
            <person name="Leite T.F."/>
            <person name="Margarido G.R.A."/>
            <person name="Almeida C.A."/>
            <person name="Ferrarezi J.A."/>
            <person name="Labate C.A."/>
        </authorList>
    </citation>
    <scope>NUCLEOTIDE SEQUENCE</scope>
    <source>
        <strain evidence="2">MF-1</strain>
    </source>
</reference>
<protein>
    <submittedName>
        <fullName evidence="2">Uncharacterized protein</fullName>
    </submittedName>
</protein>
<comment type="caution">
    <text evidence="2">The sequence shown here is derived from an EMBL/GenBank/DDBJ whole genome shotgun (WGS) entry which is preliminary data.</text>
</comment>
<proteinExistence type="predicted"/>
<feature type="compositionally biased region" description="Basic residues" evidence="1">
    <location>
        <begin position="69"/>
        <end position="82"/>
    </location>
</feature>
<evidence type="ECO:0000313" key="2">
    <source>
        <dbReference type="EMBL" id="MBW0516357.1"/>
    </source>
</evidence>
<dbReference type="Proteomes" id="UP000765509">
    <property type="component" value="Unassembled WGS sequence"/>
</dbReference>
<dbReference type="EMBL" id="AVOT02025206">
    <property type="protein sequence ID" value="MBW0516357.1"/>
    <property type="molecule type" value="Genomic_DNA"/>
</dbReference>